<dbReference type="Proteomes" id="UP000433652">
    <property type="component" value="Unassembled WGS sequence"/>
</dbReference>
<evidence type="ECO:0000256" key="1">
    <source>
        <dbReference type="SAM" id="Phobius"/>
    </source>
</evidence>
<feature type="domain" description="CAAX prenyl protease 2/Lysostaphin resistance protein A-like" evidence="2">
    <location>
        <begin position="129"/>
        <end position="222"/>
    </location>
</feature>
<dbReference type="RefSeq" id="WP_159792238.1">
    <property type="nucleotide sequence ID" value="NZ_WTYM01000029.1"/>
</dbReference>
<dbReference type="AlphaFoldDB" id="A0A6I4SUE2"/>
<feature type="transmembrane region" description="Helical" evidence="1">
    <location>
        <begin position="20"/>
        <end position="39"/>
    </location>
</feature>
<keyword evidence="3" id="KW-0378">Hydrolase</keyword>
<protein>
    <submittedName>
        <fullName evidence="3">CPBP family intramembrane metalloprotease</fullName>
    </submittedName>
</protein>
<dbReference type="GO" id="GO:0008237">
    <property type="term" value="F:metallopeptidase activity"/>
    <property type="evidence" value="ECO:0007669"/>
    <property type="project" value="UniProtKB-KW"/>
</dbReference>
<sequence>MEHSPVAAPKPNIALRILRFPLILIILGAPLFTLIASPVEKASQIGSKELQGPILFAASLATAAVIVAVWKLWRRWIEGGRDVEFTFPGAGKELGAGLLTGFLLFCSVAIAAWLLGAMTFEGVRTLGETQLWEWAAIGIITGVFEEVLFRGILMRQLERLGGTWVALALSSAVFGAIHMGNPDATWTGAVAIMVEAGILLGAAYLITRRLWFAVGLHAAWNFTQAWVFSVPVSGTGTPIGLISTRRDGPELLTGGDFGLEASLIAVVIVTAFGLFLLWRAVKKGEIRGPEWMAARV</sequence>
<feature type="transmembrane region" description="Helical" evidence="1">
    <location>
        <begin position="186"/>
        <end position="206"/>
    </location>
</feature>
<dbReference type="Pfam" id="PF02517">
    <property type="entry name" value="Rce1-like"/>
    <property type="match status" value="1"/>
</dbReference>
<dbReference type="GO" id="GO:0080120">
    <property type="term" value="P:CAAX-box protein maturation"/>
    <property type="evidence" value="ECO:0007669"/>
    <property type="project" value="UniProtKB-ARBA"/>
</dbReference>
<feature type="transmembrane region" description="Helical" evidence="1">
    <location>
        <begin position="54"/>
        <end position="73"/>
    </location>
</feature>
<organism evidence="3 4">
    <name type="scientific">Croceibacterium salegens</name>
    <dbReference type="NCBI Taxonomy" id="1737568"/>
    <lineage>
        <taxon>Bacteria</taxon>
        <taxon>Pseudomonadati</taxon>
        <taxon>Pseudomonadota</taxon>
        <taxon>Alphaproteobacteria</taxon>
        <taxon>Sphingomonadales</taxon>
        <taxon>Erythrobacteraceae</taxon>
        <taxon>Croceibacterium</taxon>
    </lineage>
</organism>
<keyword evidence="1" id="KW-0472">Membrane</keyword>
<feature type="transmembrane region" description="Helical" evidence="1">
    <location>
        <begin position="134"/>
        <end position="153"/>
    </location>
</feature>
<dbReference type="EMBL" id="WTYM01000029">
    <property type="protein sequence ID" value="MXO58600.1"/>
    <property type="molecule type" value="Genomic_DNA"/>
</dbReference>
<dbReference type="GO" id="GO:0004175">
    <property type="term" value="F:endopeptidase activity"/>
    <property type="evidence" value="ECO:0007669"/>
    <property type="project" value="UniProtKB-ARBA"/>
</dbReference>
<comment type="caution">
    <text evidence="3">The sequence shown here is derived from an EMBL/GenBank/DDBJ whole genome shotgun (WGS) entry which is preliminary data.</text>
</comment>
<dbReference type="PANTHER" id="PTHR39430">
    <property type="entry name" value="MEMBRANE-ASSOCIATED PROTEASE-RELATED"/>
    <property type="match status" value="1"/>
</dbReference>
<feature type="transmembrane region" description="Helical" evidence="1">
    <location>
        <begin position="218"/>
        <end position="241"/>
    </location>
</feature>
<reference evidence="3 4" key="1">
    <citation type="submission" date="2019-12" db="EMBL/GenBank/DDBJ databases">
        <title>Genomic-based taxomic classification of the family Erythrobacteraceae.</title>
        <authorList>
            <person name="Xu L."/>
        </authorList>
    </citation>
    <scope>NUCLEOTIDE SEQUENCE [LARGE SCALE GENOMIC DNA]</scope>
    <source>
        <strain evidence="3 4">MCCC 1K01500</strain>
    </source>
</reference>
<dbReference type="GO" id="GO:0006508">
    <property type="term" value="P:proteolysis"/>
    <property type="evidence" value="ECO:0007669"/>
    <property type="project" value="UniProtKB-KW"/>
</dbReference>
<gene>
    <name evidence="3" type="ORF">GRI89_03465</name>
</gene>
<dbReference type="InterPro" id="IPR003675">
    <property type="entry name" value="Rce1/LyrA-like_dom"/>
</dbReference>
<keyword evidence="3" id="KW-0482">Metalloprotease</keyword>
<keyword evidence="1" id="KW-0812">Transmembrane</keyword>
<keyword evidence="1" id="KW-1133">Transmembrane helix</keyword>
<proteinExistence type="predicted"/>
<accession>A0A6I4SUE2</accession>
<keyword evidence="4" id="KW-1185">Reference proteome</keyword>
<feature type="transmembrane region" description="Helical" evidence="1">
    <location>
        <begin position="160"/>
        <end position="180"/>
    </location>
</feature>
<evidence type="ECO:0000259" key="2">
    <source>
        <dbReference type="Pfam" id="PF02517"/>
    </source>
</evidence>
<dbReference type="OrthoDB" id="193898at2"/>
<keyword evidence="3" id="KW-0645">Protease</keyword>
<evidence type="ECO:0000313" key="4">
    <source>
        <dbReference type="Proteomes" id="UP000433652"/>
    </source>
</evidence>
<dbReference type="PANTHER" id="PTHR39430:SF1">
    <property type="entry name" value="PROTEASE"/>
    <property type="match status" value="1"/>
</dbReference>
<feature type="transmembrane region" description="Helical" evidence="1">
    <location>
        <begin position="261"/>
        <end position="278"/>
    </location>
</feature>
<name>A0A6I4SUE2_9SPHN</name>
<feature type="transmembrane region" description="Helical" evidence="1">
    <location>
        <begin position="94"/>
        <end position="114"/>
    </location>
</feature>
<evidence type="ECO:0000313" key="3">
    <source>
        <dbReference type="EMBL" id="MXO58600.1"/>
    </source>
</evidence>